<organism evidence="2 3">
    <name type="scientific">Gossypium armourianum</name>
    <dbReference type="NCBI Taxonomy" id="34283"/>
    <lineage>
        <taxon>Eukaryota</taxon>
        <taxon>Viridiplantae</taxon>
        <taxon>Streptophyta</taxon>
        <taxon>Embryophyta</taxon>
        <taxon>Tracheophyta</taxon>
        <taxon>Spermatophyta</taxon>
        <taxon>Magnoliopsida</taxon>
        <taxon>eudicotyledons</taxon>
        <taxon>Gunneridae</taxon>
        <taxon>Pentapetalae</taxon>
        <taxon>rosids</taxon>
        <taxon>malvids</taxon>
        <taxon>Malvales</taxon>
        <taxon>Malvaceae</taxon>
        <taxon>Malvoideae</taxon>
        <taxon>Gossypium</taxon>
    </lineage>
</organism>
<keyword evidence="1" id="KW-0732">Signal</keyword>
<gene>
    <name evidence="2" type="ORF">Goarm_014062</name>
</gene>
<evidence type="ECO:0000313" key="2">
    <source>
        <dbReference type="EMBL" id="MBA0829457.1"/>
    </source>
</evidence>
<evidence type="ECO:0000256" key="1">
    <source>
        <dbReference type="SAM" id="SignalP"/>
    </source>
</evidence>
<dbReference type="AlphaFoldDB" id="A0A7J9J564"/>
<dbReference type="EMBL" id="JABFAE010000006">
    <property type="protein sequence ID" value="MBA0829457.1"/>
    <property type="molecule type" value="Genomic_DNA"/>
</dbReference>
<name>A0A7J9J564_9ROSI</name>
<protein>
    <recommendedName>
        <fullName evidence="4">Secreted protein</fullName>
    </recommendedName>
</protein>
<reference evidence="2 3" key="1">
    <citation type="journal article" date="2019" name="Genome Biol. Evol.">
        <title>Insights into the evolution of the New World diploid cottons (Gossypium, subgenus Houzingenia) based on genome sequencing.</title>
        <authorList>
            <person name="Grover C.E."/>
            <person name="Arick M.A. 2nd"/>
            <person name="Thrash A."/>
            <person name="Conover J.L."/>
            <person name="Sanders W.S."/>
            <person name="Peterson D.G."/>
            <person name="Frelichowski J.E."/>
            <person name="Scheffler J.A."/>
            <person name="Scheffler B.E."/>
            <person name="Wendel J.F."/>
        </authorList>
    </citation>
    <scope>NUCLEOTIDE SEQUENCE [LARGE SCALE GENOMIC DNA]</scope>
    <source>
        <strain evidence="2">6</strain>
        <tissue evidence="2">Leaf</tissue>
    </source>
</reference>
<sequence>MISSVSMVILLRLVVIPLFIIASPSGQHLELARSPWKDHLCLFWKHPRWEKRRSSSNCSERALEKTETLLQNLQMVPLIMSLELPHFAVVKGLLMEIMKTLFSRRSH</sequence>
<accession>A0A7J9J564</accession>
<feature type="signal peptide" evidence="1">
    <location>
        <begin position="1"/>
        <end position="26"/>
    </location>
</feature>
<evidence type="ECO:0000313" key="3">
    <source>
        <dbReference type="Proteomes" id="UP000593575"/>
    </source>
</evidence>
<keyword evidence="3" id="KW-1185">Reference proteome</keyword>
<comment type="caution">
    <text evidence="2">The sequence shown here is derived from an EMBL/GenBank/DDBJ whole genome shotgun (WGS) entry which is preliminary data.</text>
</comment>
<dbReference type="Proteomes" id="UP000593575">
    <property type="component" value="Unassembled WGS sequence"/>
</dbReference>
<proteinExistence type="predicted"/>
<evidence type="ECO:0008006" key="4">
    <source>
        <dbReference type="Google" id="ProtNLM"/>
    </source>
</evidence>
<feature type="chain" id="PRO_5029557236" description="Secreted protein" evidence="1">
    <location>
        <begin position="27"/>
        <end position="107"/>
    </location>
</feature>